<dbReference type="PANTHER" id="PTHR43214:SF24">
    <property type="entry name" value="TRANSCRIPTIONAL REGULATORY PROTEIN NARL-RELATED"/>
    <property type="match status" value="1"/>
</dbReference>
<comment type="caution">
    <text evidence="9">The sequence shown here is derived from an EMBL/GenBank/DDBJ whole genome shotgun (WGS) entry which is preliminary data.</text>
</comment>
<dbReference type="InterPro" id="IPR011006">
    <property type="entry name" value="CheY-like_superfamily"/>
</dbReference>
<feature type="domain" description="HTH luxR-type" evidence="7">
    <location>
        <begin position="171"/>
        <end position="236"/>
    </location>
</feature>
<evidence type="ECO:0000256" key="6">
    <source>
        <dbReference type="SAM" id="MobiDB-lite"/>
    </source>
</evidence>
<dbReference type="STRING" id="1834516.BL253_10700"/>
<dbReference type="PRINTS" id="PR00038">
    <property type="entry name" value="HTHLUXR"/>
</dbReference>
<dbReference type="CDD" id="cd06170">
    <property type="entry name" value="LuxR_C_like"/>
    <property type="match status" value="1"/>
</dbReference>
<dbReference type="SMART" id="SM00421">
    <property type="entry name" value="HTH_LUXR"/>
    <property type="match status" value="1"/>
</dbReference>
<dbReference type="PANTHER" id="PTHR43214">
    <property type="entry name" value="TWO-COMPONENT RESPONSE REGULATOR"/>
    <property type="match status" value="1"/>
</dbReference>
<dbReference type="InterPro" id="IPR000792">
    <property type="entry name" value="Tscrpt_reg_LuxR_C"/>
</dbReference>
<dbReference type="Gene3D" id="3.40.50.2300">
    <property type="match status" value="1"/>
</dbReference>
<keyword evidence="2" id="KW-0805">Transcription regulation</keyword>
<name>A0A1V2IF70_9ACTN</name>
<dbReference type="SUPFAM" id="SSF46894">
    <property type="entry name" value="C-terminal effector domain of the bipartite response regulators"/>
    <property type="match status" value="1"/>
</dbReference>
<dbReference type="InterPro" id="IPR039420">
    <property type="entry name" value="WalR-like"/>
</dbReference>
<keyword evidence="1 5" id="KW-0597">Phosphoprotein</keyword>
<dbReference type="PROSITE" id="PS50043">
    <property type="entry name" value="HTH_LUXR_2"/>
    <property type="match status" value="1"/>
</dbReference>
<dbReference type="PROSITE" id="PS50110">
    <property type="entry name" value="RESPONSE_REGULATORY"/>
    <property type="match status" value="1"/>
</dbReference>
<dbReference type="CDD" id="cd17535">
    <property type="entry name" value="REC_NarL-like"/>
    <property type="match status" value="1"/>
</dbReference>
<keyword evidence="3 9" id="KW-0238">DNA-binding</keyword>
<evidence type="ECO:0000313" key="10">
    <source>
        <dbReference type="Proteomes" id="UP000188929"/>
    </source>
</evidence>
<evidence type="ECO:0000256" key="2">
    <source>
        <dbReference type="ARBA" id="ARBA00023015"/>
    </source>
</evidence>
<dbReference type="GO" id="GO:0000160">
    <property type="term" value="P:phosphorelay signal transduction system"/>
    <property type="evidence" value="ECO:0007669"/>
    <property type="project" value="InterPro"/>
</dbReference>
<dbReference type="RefSeq" id="WP_076816047.1">
    <property type="nucleotide sequence ID" value="NZ_MOMC01000018.1"/>
</dbReference>
<evidence type="ECO:0000313" key="9">
    <source>
        <dbReference type="EMBL" id="ONH31116.1"/>
    </source>
</evidence>
<dbReference type="EMBL" id="MOMC01000018">
    <property type="protein sequence ID" value="ONH31116.1"/>
    <property type="molecule type" value="Genomic_DNA"/>
</dbReference>
<dbReference type="InterPro" id="IPR001789">
    <property type="entry name" value="Sig_transdc_resp-reg_receiver"/>
</dbReference>
<dbReference type="Proteomes" id="UP000188929">
    <property type="component" value="Unassembled WGS sequence"/>
</dbReference>
<dbReference type="Pfam" id="PF00072">
    <property type="entry name" value="Response_reg"/>
    <property type="match status" value="1"/>
</dbReference>
<dbReference type="PROSITE" id="PS00622">
    <property type="entry name" value="HTH_LUXR_1"/>
    <property type="match status" value="1"/>
</dbReference>
<evidence type="ECO:0000259" key="8">
    <source>
        <dbReference type="PROSITE" id="PS50110"/>
    </source>
</evidence>
<evidence type="ECO:0000256" key="3">
    <source>
        <dbReference type="ARBA" id="ARBA00023125"/>
    </source>
</evidence>
<feature type="region of interest" description="Disordered" evidence="6">
    <location>
        <begin position="249"/>
        <end position="272"/>
    </location>
</feature>
<dbReference type="AlphaFoldDB" id="A0A1V2IF70"/>
<sequence length="272" mass="29094">MTTATTAPDPAVRVTRVVLADDASLFRVALAELLESDGCVIVAQAENADELLESVERHRPDLAVVDIRMPPTHRLEGLRAAVRLRERHPEMGVLVLSQHLEVAHLDELVGHTARGVGYLLKDRVTGPDFLDAVRRVAADGCAFDPEVVQMLAGGRLGGGLDGGRGGGGAGRRDELAELSPRERQVLALMAQGRSNNGIADELHLTTRTVETHVRSVFQRLALADEAEHNRRVLAVLAYLRSARRATTSASAAADSADFGRNPAADDCSIASP</sequence>
<dbReference type="GO" id="GO:0006355">
    <property type="term" value="P:regulation of DNA-templated transcription"/>
    <property type="evidence" value="ECO:0007669"/>
    <property type="project" value="InterPro"/>
</dbReference>
<dbReference type="GO" id="GO:0003677">
    <property type="term" value="F:DNA binding"/>
    <property type="evidence" value="ECO:0007669"/>
    <property type="project" value="UniProtKB-KW"/>
</dbReference>
<dbReference type="SMART" id="SM00448">
    <property type="entry name" value="REC"/>
    <property type="match status" value="1"/>
</dbReference>
<keyword evidence="10" id="KW-1185">Reference proteome</keyword>
<protein>
    <submittedName>
        <fullName evidence="9">DNA-binding response regulator</fullName>
    </submittedName>
</protein>
<dbReference type="InterPro" id="IPR016032">
    <property type="entry name" value="Sig_transdc_resp-reg_C-effctor"/>
</dbReference>
<reference evidence="10" key="1">
    <citation type="submission" date="2016-10" db="EMBL/GenBank/DDBJ databases">
        <title>Frankia sp. NRRL B-16386 Genome sequencing.</title>
        <authorList>
            <person name="Ghodhbane-Gtari F."/>
            <person name="Swanson E."/>
            <person name="Gueddou A."/>
            <person name="Hezbri K."/>
            <person name="Ktari K."/>
            <person name="Nouioui I."/>
            <person name="Morris K."/>
            <person name="Simpson S."/>
            <person name="Abebe-Akele F."/>
            <person name="Thomas K."/>
            <person name="Gtari M."/>
            <person name="Tisa L.S."/>
        </authorList>
    </citation>
    <scope>NUCLEOTIDE SEQUENCE [LARGE SCALE GENOMIC DNA]</scope>
    <source>
        <strain evidence="10">NRRL B-16386</strain>
    </source>
</reference>
<evidence type="ECO:0000256" key="4">
    <source>
        <dbReference type="ARBA" id="ARBA00023163"/>
    </source>
</evidence>
<feature type="domain" description="Response regulatory" evidence="8">
    <location>
        <begin position="16"/>
        <end position="136"/>
    </location>
</feature>
<evidence type="ECO:0000259" key="7">
    <source>
        <dbReference type="PROSITE" id="PS50043"/>
    </source>
</evidence>
<proteinExistence type="predicted"/>
<dbReference type="OrthoDB" id="3213927at2"/>
<evidence type="ECO:0000256" key="5">
    <source>
        <dbReference type="PROSITE-ProRule" id="PRU00169"/>
    </source>
</evidence>
<dbReference type="Pfam" id="PF00196">
    <property type="entry name" value="GerE"/>
    <property type="match status" value="1"/>
</dbReference>
<evidence type="ECO:0000256" key="1">
    <source>
        <dbReference type="ARBA" id="ARBA00022553"/>
    </source>
</evidence>
<gene>
    <name evidence="9" type="ORF">BL253_10700</name>
</gene>
<feature type="modified residue" description="4-aspartylphosphate" evidence="5">
    <location>
        <position position="66"/>
    </location>
</feature>
<organism evidence="9 10">
    <name type="scientific">Pseudofrankia asymbiotica</name>
    <dbReference type="NCBI Taxonomy" id="1834516"/>
    <lineage>
        <taxon>Bacteria</taxon>
        <taxon>Bacillati</taxon>
        <taxon>Actinomycetota</taxon>
        <taxon>Actinomycetes</taxon>
        <taxon>Frankiales</taxon>
        <taxon>Frankiaceae</taxon>
        <taxon>Pseudofrankia</taxon>
    </lineage>
</organism>
<accession>A0A1V2IF70</accession>
<keyword evidence="4" id="KW-0804">Transcription</keyword>
<dbReference type="InterPro" id="IPR058245">
    <property type="entry name" value="NreC/VraR/RcsB-like_REC"/>
</dbReference>
<dbReference type="SUPFAM" id="SSF52172">
    <property type="entry name" value="CheY-like"/>
    <property type="match status" value="1"/>
</dbReference>